<sequence>MKNLSGTMRWAWREQKRRTIGGSSKVGDRKLLPSLPILQRVRAEPIATVRWWGDLAVRESGTCGQKKSNSNGARKSRKEKEVEKTKKKKEAKENRVTEINKKETESNKSRFWAFEWHSCRRHLHLELGFFCPWDGMEDDVWALTTFHWLRAGAAPSGLRPSSAPSTLYDREPLHCSRRAPSLQHVATLDLGTSHL</sequence>
<gene>
    <name evidence="1" type="ORF">F5144DRAFT_23577</name>
</gene>
<dbReference type="EMBL" id="JAGIZQ010000001">
    <property type="protein sequence ID" value="KAH6649823.1"/>
    <property type="molecule type" value="Genomic_DNA"/>
</dbReference>
<evidence type="ECO:0000313" key="2">
    <source>
        <dbReference type="Proteomes" id="UP000724584"/>
    </source>
</evidence>
<reference evidence="1 2" key="1">
    <citation type="journal article" date="2021" name="Nat. Commun.">
        <title>Genetic determinants of endophytism in the Arabidopsis root mycobiome.</title>
        <authorList>
            <person name="Mesny F."/>
            <person name="Miyauchi S."/>
            <person name="Thiergart T."/>
            <person name="Pickel B."/>
            <person name="Atanasova L."/>
            <person name="Karlsson M."/>
            <person name="Huettel B."/>
            <person name="Barry K.W."/>
            <person name="Haridas S."/>
            <person name="Chen C."/>
            <person name="Bauer D."/>
            <person name="Andreopoulos W."/>
            <person name="Pangilinan J."/>
            <person name="LaButti K."/>
            <person name="Riley R."/>
            <person name="Lipzen A."/>
            <person name="Clum A."/>
            <person name="Drula E."/>
            <person name="Henrissat B."/>
            <person name="Kohler A."/>
            <person name="Grigoriev I.V."/>
            <person name="Martin F.M."/>
            <person name="Hacquard S."/>
        </authorList>
    </citation>
    <scope>NUCLEOTIDE SEQUENCE [LARGE SCALE GENOMIC DNA]</scope>
    <source>
        <strain evidence="1 2">MPI-SDFR-AT-0079</strain>
    </source>
</reference>
<accession>A0ACB7PQE1</accession>
<name>A0ACB7PQE1_9PEZI</name>
<evidence type="ECO:0000313" key="1">
    <source>
        <dbReference type="EMBL" id="KAH6649823.1"/>
    </source>
</evidence>
<dbReference type="Proteomes" id="UP000724584">
    <property type="component" value="Unassembled WGS sequence"/>
</dbReference>
<organism evidence="1 2">
    <name type="scientific">Chaetomium tenue</name>
    <dbReference type="NCBI Taxonomy" id="1854479"/>
    <lineage>
        <taxon>Eukaryota</taxon>
        <taxon>Fungi</taxon>
        <taxon>Dikarya</taxon>
        <taxon>Ascomycota</taxon>
        <taxon>Pezizomycotina</taxon>
        <taxon>Sordariomycetes</taxon>
        <taxon>Sordariomycetidae</taxon>
        <taxon>Sordariales</taxon>
        <taxon>Chaetomiaceae</taxon>
        <taxon>Chaetomium</taxon>
    </lineage>
</organism>
<proteinExistence type="predicted"/>
<comment type="caution">
    <text evidence="1">The sequence shown here is derived from an EMBL/GenBank/DDBJ whole genome shotgun (WGS) entry which is preliminary data.</text>
</comment>
<keyword evidence="2" id="KW-1185">Reference proteome</keyword>
<protein>
    <submittedName>
        <fullName evidence="1">Uncharacterized protein</fullName>
    </submittedName>
</protein>